<dbReference type="EMBL" id="CCXY01000383">
    <property type="protein sequence ID" value="CEG13668.1"/>
    <property type="molecule type" value="Genomic_DNA"/>
</dbReference>
<evidence type="ECO:0000313" key="1">
    <source>
        <dbReference type="EMBL" id="CEG13668.1"/>
    </source>
</evidence>
<sequence>MNFLVSLQHVKNLTQKFKVKYVNMCESEIYIIHKGNEIMEKFMDEVVFVNVDDDKITFGKMFGEEKKLTGYKIVAIDLLNHRILIEKNLDL</sequence>
<dbReference type="InterPro" id="IPR019300">
    <property type="entry name" value="CooT"/>
</dbReference>
<dbReference type="AlphaFoldDB" id="A0A098ECD1"/>
<dbReference type="Pfam" id="PF10133">
    <property type="entry name" value="CooT"/>
    <property type="match status" value="1"/>
</dbReference>
<protein>
    <submittedName>
        <fullName evidence="1">RNA-binding protein, predicted (Modular protein)</fullName>
    </submittedName>
</protein>
<accession>A0A098ECD1</accession>
<name>A0A098ECD1_9ZZZZ</name>
<reference evidence="1" key="1">
    <citation type="submission" date="2014-09" db="EMBL/GenBank/DDBJ databases">
        <authorList>
            <person name="Probst J Alexander"/>
        </authorList>
    </citation>
    <scope>NUCLEOTIDE SEQUENCE</scope>
</reference>
<gene>
    <name evidence="1" type="ORF">MSIBF_A4430004</name>
</gene>
<organism evidence="1">
    <name type="scientific">groundwater metagenome</name>
    <dbReference type="NCBI Taxonomy" id="717931"/>
    <lineage>
        <taxon>unclassified sequences</taxon>
        <taxon>metagenomes</taxon>
        <taxon>ecological metagenomes</taxon>
    </lineage>
</organism>
<proteinExistence type="predicted"/>